<dbReference type="SUPFAM" id="SSF49899">
    <property type="entry name" value="Concanavalin A-like lectins/glucanases"/>
    <property type="match status" value="1"/>
</dbReference>
<sequence length="71" mass="8191">MLGKDSHGWAMYIDDKRLWFYHNHNHDIRVERGHGGNGAVIGVLMDCDQGTLSYYVNDRLIEANAHPYAFK</sequence>
<reference evidence="3" key="1">
    <citation type="submission" date="2022-11" db="UniProtKB">
        <authorList>
            <consortium name="WormBaseParasite"/>
        </authorList>
    </citation>
    <scope>IDENTIFICATION</scope>
</reference>
<evidence type="ECO:0000313" key="2">
    <source>
        <dbReference type="Proteomes" id="UP000887577"/>
    </source>
</evidence>
<dbReference type="Gene3D" id="2.60.120.920">
    <property type="match status" value="1"/>
</dbReference>
<protein>
    <submittedName>
        <fullName evidence="3">B30.2/SPRY domain-containing protein</fullName>
    </submittedName>
</protein>
<name>A0A914Y608_9BILA</name>
<evidence type="ECO:0000313" key="3">
    <source>
        <dbReference type="WBParaSite" id="PSU_v2.g14200.t1"/>
    </source>
</evidence>
<keyword evidence="2" id="KW-1185">Reference proteome</keyword>
<dbReference type="Pfam" id="PF00622">
    <property type="entry name" value="SPRY"/>
    <property type="match status" value="1"/>
</dbReference>
<dbReference type="InterPro" id="IPR013320">
    <property type="entry name" value="ConA-like_dom_sf"/>
</dbReference>
<dbReference type="PROSITE" id="PS50188">
    <property type="entry name" value="B302_SPRY"/>
    <property type="match status" value="1"/>
</dbReference>
<dbReference type="InterPro" id="IPR001870">
    <property type="entry name" value="B30.2/SPRY"/>
</dbReference>
<dbReference type="InterPro" id="IPR003877">
    <property type="entry name" value="SPRY_dom"/>
</dbReference>
<dbReference type="Proteomes" id="UP000887577">
    <property type="component" value="Unplaced"/>
</dbReference>
<organism evidence="2 3">
    <name type="scientific">Panagrolaimus superbus</name>
    <dbReference type="NCBI Taxonomy" id="310955"/>
    <lineage>
        <taxon>Eukaryota</taxon>
        <taxon>Metazoa</taxon>
        <taxon>Ecdysozoa</taxon>
        <taxon>Nematoda</taxon>
        <taxon>Chromadorea</taxon>
        <taxon>Rhabditida</taxon>
        <taxon>Tylenchina</taxon>
        <taxon>Panagrolaimomorpha</taxon>
        <taxon>Panagrolaimoidea</taxon>
        <taxon>Panagrolaimidae</taxon>
        <taxon>Panagrolaimus</taxon>
    </lineage>
</organism>
<dbReference type="InterPro" id="IPR043136">
    <property type="entry name" value="B30.2/SPRY_sf"/>
</dbReference>
<proteinExistence type="predicted"/>
<evidence type="ECO:0000259" key="1">
    <source>
        <dbReference type="PROSITE" id="PS50188"/>
    </source>
</evidence>
<dbReference type="AlphaFoldDB" id="A0A914Y608"/>
<feature type="domain" description="B30.2/SPRY" evidence="1">
    <location>
        <begin position="1"/>
        <end position="71"/>
    </location>
</feature>
<dbReference type="WBParaSite" id="PSU_v2.g14200.t1">
    <property type="protein sequence ID" value="PSU_v2.g14200.t1"/>
    <property type="gene ID" value="PSU_v2.g14200"/>
</dbReference>
<accession>A0A914Y608</accession>